<comment type="caution">
    <text evidence="2">The sequence shown here is derived from an EMBL/GenBank/DDBJ whole genome shotgun (WGS) entry which is preliminary data.</text>
</comment>
<dbReference type="AlphaFoldDB" id="A0A395NZR1"/>
<protein>
    <submittedName>
        <fullName evidence="2">Uncharacterized protein</fullName>
    </submittedName>
</protein>
<reference evidence="2 3" key="1">
    <citation type="journal article" date="2018" name="PLoS Pathog.">
        <title>Evolution of structural diversity of trichothecenes, a family of toxins produced by plant pathogenic and entomopathogenic fungi.</title>
        <authorList>
            <person name="Proctor R.H."/>
            <person name="McCormick S.P."/>
            <person name="Kim H.S."/>
            <person name="Cardoza R.E."/>
            <person name="Stanley A.M."/>
            <person name="Lindo L."/>
            <person name="Kelly A."/>
            <person name="Brown D.W."/>
            <person name="Lee T."/>
            <person name="Vaughan M.M."/>
            <person name="Alexander N.J."/>
            <person name="Busman M."/>
            <person name="Gutierrez S."/>
        </authorList>
    </citation>
    <scope>NUCLEOTIDE SEQUENCE [LARGE SCALE GENOMIC DNA]</scope>
    <source>
        <strain evidence="2 3">IBT 40837</strain>
    </source>
</reference>
<organism evidence="2 3">
    <name type="scientific">Trichoderma arundinaceum</name>
    <dbReference type="NCBI Taxonomy" id="490622"/>
    <lineage>
        <taxon>Eukaryota</taxon>
        <taxon>Fungi</taxon>
        <taxon>Dikarya</taxon>
        <taxon>Ascomycota</taxon>
        <taxon>Pezizomycotina</taxon>
        <taxon>Sordariomycetes</taxon>
        <taxon>Hypocreomycetidae</taxon>
        <taxon>Hypocreales</taxon>
        <taxon>Hypocreaceae</taxon>
        <taxon>Trichoderma</taxon>
    </lineage>
</organism>
<evidence type="ECO:0000256" key="1">
    <source>
        <dbReference type="SAM" id="SignalP"/>
    </source>
</evidence>
<gene>
    <name evidence="2" type="ORF">TARUN_628</name>
</gene>
<feature type="chain" id="PRO_5017352118" evidence="1">
    <location>
        <begin position="21"/>
        <end position="229"/>
    </location>
</feature>
<proteinExistence type="predicted"/>
<evidence type="ECO:0000313" key="3">
    <source>
        <dbReference type="Proteomes" id="UP000266272"/>
    </source>
</evidence>
<dbReference type="STRING" id="490622.A0A395NZR1"/>
<feature type="signal peptide" evidence="1">
    <location>
        <begin position="1"/>
        <end position="20"/>
    </location>
</feature>
<dbReference type="EMBL" id="PXOA01000041">
    <property type="protein sequence ID" value="RFU81572.1"/>
    <property type="molecule type" value="Genomic_DNA"/>
</dbReference>
<keyword evidence="3" id="KW-1185">Reference proteome</keyword>
<name>A0A395NZR1_TRIAR</name>
<sequence length="229" mass="26270">MHPLKQLSLFFLSFAAATSAAIIAERGLPDGIYQVVRQQNHAESPSSISSRRPSLRRRDNDLFEKSKAIMWEDYSVPIPVSRVRCYKSHGQLNNTDYRRAVDNLWSYCLLFNIAPHGAYFSVVGEAVAFVCSYGGLSRCHRHEWNEAEEKMDKKCGEGRDSHVEMNKWLKEYGRSHTGEQICNSYNMGVDITWKEEMLPVWVNEQMYHHWKAGVHKDNKVGGSKNVKTG</sequence>
<dbReference type="Proteomes" id="UP000266272">
    <property type="component" value="Unassembled WGS sequence"/>
</dbReference>
<evidence type="ECO:0000313" key="2">
    <source>
        <dbReference type="EMBL" id="RFU81572.1"/>
    </source>
</evidence>
<keyword evidence="1" id="KW-0732">Signal</keyword>
<accession>A0A395NZR1</accession>
<dbReference type="OrthoDB" id="4881694at2759"/>